<protein>
    <recommendedName>
        <fullName evidence="14">DNA 3'-5' helicase</fullName>
        <ecNumber evidence="14">5.6.2.4</ecNumber>
    </recommendedName>
</protein>
<dbReference type="RefSeq" id="WP_022635581.1">
    <property type="nucleotide sequence ID" value="NZ_ASJR01000001.1"/>
</dbReference>
<dbReference type="AlphaFoldDB" id="U7DE72"/>
<keyword evidence="4" id="KW-0227">DNA damage</keyword>
<evidence type="ECO:0000256" key="14">
    <source>
        <dbReference type="ARBA" id="ARBA00034808"/>
    </source>
</evidence>
<dbReference type="SUPFAM" id="SSF52540">
    <property type="entry name" value="P-loop containing nucleoside triphosphate hydrolases"/>
    <property type="match status" value="1"/>
</dbReference>
<proteinExistence type="inferred from homology"/>
<evidence type="ECO:0000256" key="2">
    <source>
        <dbReference type="ARBA" id="ARBA00022723"/>
    </source>
</evidence>
<dbReference type="CDD" id="cd22352">
    <property type="entry name" value="RecB_C-like"/>
    <property type="match status" value="1"/>
</dbReference>
<comment type="catalytic activity">
    <reaction evidence="13">
        <text>Couples ATP hydrolysis with the unwinding of duplex DNA by translocating in the 3'-5' direction.</text>
        <dbReference type="EC" id="5.6.2.4"/>
    </reaction>
</comment>
<evidence type="ECO:0000313" key="21">
    <source>
        <dbReference type="Proteomes" id="UP000017148"/>
    </source>
</evidence>
<comment type="catalytic activity">
    <reaction evidence="15">
        <text>ATP + H2O = ADP + phosphate + H(+)</text>
        <dbReference type="Rhea" id="RHEA:13065"/>
        <dbReference type="ChEBI" id="CHEBI:15377"/>
        <dbReference type="ChEBI" id="CHEBI:15378"/>
        <dbReference type="ChEBI" id="CHEBI:30616"/>
        <dbReference type="ChEBI" id="CHEBI:43474"/>
        <dbReference type="ChEBI" id="CHEBI:456216"/>
        <dbReference type="EC" id="5.6.2.4"/>
    </reaction>
</comment>
<keyword evidence="21" id="KW-1185">Reference proteome</keyword>
<dbReference type="GO" id="GO:0046872">
    <property type="term" value="F:metal ion binding"/>
    <property type="evidence" value="ECO:0007669"/>
    <property type="project" value="UniProtKB-KW"/>
</dbReference>
<dbReference type="PANTHER" id="PTHR11070">
    <property type="entry name" value="UVRD / RECB / PCRA DNA HELICASE FAMILY MEMBER"/>
    <property type="match status" value="1"/>
</dbReference>
<evidence type="ECO:0000259" key="18">
    <source>
        <dbReference type="PROSITE" id="PS51198"/>
    </source>
</evidence>
<dbReference type="Gene3D" id="3.40.50.300">
    <property type="entry name" value="P-loop containing nucleotide triphosphate hydrolases"/>
    <property type="match status" value="2"/>
</dbReference>
<keyword evidence="5 16" id="KW-0378">Hydrolase</keyword>
<keyword evidence="8 16" id="KW-0067">ATP-binding</keyword>
<dbReference type="PANTHER" id="PTHR11070:SF23">
    <property type="entry name" value="RECBCD ENZYME SUBUNIT RECB"/>
    <property type="match status" value="1"/>
</dbReference>
<evidence type="ECO:0000256" key="11">
    <source>
        <dbReference type="ARBA" id="ARBA00023204"/>
    </source>
</evidence>
<evidence type="ECO:0000256" key="8">
    <source>
        <dbReference type="ARBA" id="ARBA00022840"/>
    </source>
</evidence>
<evidence type="ECO:0000256" key="5">
    <source>
        <dbReference type="ARBA" id="ARBA00022801"/>
    </source>
</evidence>
<keyword evidence="12" id="KW-0413">Isomerase</keyword>
<dbReference type="EC" id="5.6.2.4" evidence="14"/>
<keyword evidence="1" id="KW-0540">Nuclease</keyword>
<gene>
    <name evidence="20" type="ORF">CALK_0006</name>
</gene>
<dbReference type="GO" id="GO:0009338">
    <property type="term" value="C:exodeoxyribonuclease V complex"/>
    <property type="evidence" value="ECO:0007669"/>
    <property type="project" value="TreeGrafter"/>
</dbReference>
<dbReference type="PROSITE" id="PS51198">
    <property type="entry name" value="UVRD_HELICASE_ATP_BIND"/>
    <property type="match status" value="1"/>
</dbReference>
<evidence type="ECO:0000256" key="13">
    <source>
        <dbReference type="ARBA" id="ARBA00034617"/>
    </source>
</evidence>
<keyword evidence="6 16" id="KW-0347">Helicase</keyword>
<sequence length="1120" mass="128559">MNPQTFDVRKVPLSKISMVDASAGTGKTYSIALLVIRLILEKDMDIRTILVLTFTKAATREIQGRIQAFLQELHNCCEYPKKINDSPLHACLPRDPEQRREAQRQIARALLFIDEAPIYTIHGFCQKMLSTHPFETGNLFSPVVLEDSAELHTRFINVWWRKCMAHSKPRHLHLLAPHILHREKLSPLVSAILAGKEIDPPKEVDKEIDPPKEVDIERALTEKEEALSRCEEERQKLCNDEAALEELRAVLIEERAKKRAKFIETLLQVLETHCTPKDLIKEIFTQAGDVRKDIARRENLMETELISTLISLRNKEKECKADSDKQCLCAAQHLAWIMAQAAAHDIRQYKREHSLLEFDDLIFHLHRVVCDESPRGRAAAEAISRDYNALFIDEFQDTDQRQFEILNALFGEKPCFYIGDPKQSIYGWRGADLDTYFMVRREKIDALYSMKECFRSTPNLVSSFNTFFGATDSFFEHPELSYTEVEGKNDTPWDTPPLTVYTGGAKRDEIIALSADRITQFLIEHREVSLEKCAVLVRAHREAADIKAALARRGVPAVTIDDSSLFATKAAEDLQGVLEALVSGEDRQFRRALISPLCGFSAQDIAAMPAETYEEHLRRFRLFAQIWEEHGLAAALTALISEYALRERVFVYSSLEQGERFFADLMHLMDCLVFETVKNGLTVEEQLLFLQRQIGKETSQKRRVENDSNSLQIVTIHKSKGLTYDHVFCPFLNASEKKKPSPLTLVKTDRGYRFIDFDQDQAYLKKEALQENRRLIYVAMTRARFSCTLCIGKKVKDGTVNLAEGALKECVENVQDNSAIQIIPLDVQDITDVRYTAPEEILPGTKRELKHRENLRSQRDVSSFSALSNMHGLPPEGLDERAGSAYDEWIFTRRGGALLGNFLHDIFETIDFTAPAREDILQCGKKHPLVFTPEDMPRYEELCRHTLGAGRPGEKTGFSLGEIPRQDTLREMEFYFSLESRSDFSRIGEVMHRHFGYDFTPRREHMPGFIKGFIDLIFEYAGQYYILDWKSNSLGRELFLYENTSLEQAMCDSNYHFQYALYTLALKRYMESRGIDFLRRFGGVYYLFLRGVREGTSTGVYYAPPKKVLSVVDELEKFFG</sequence>
<evidence type="ECO:0000256" key="3">
    <source>
        <dbReference type="ARBA" id="ARBA00022741"/>
    </source>
</evidence>
<comment type="caution">
    <text evidence="20">The sequence shown here is derived from an EMBL/GenBank/DDBJ whole genome shotgun (WGS) entry which is preliminary data.</text>
</comment>
<dbReference type="PROSITE" id="PS51217">
    <property type="entry name" value="UVRD_HELICASE_CTER"/>
    <property type="match status" value="1"/>
</dbReference>
<keyword evidence="11" id="KW-0234">DNA repair</keyword>
<keyword evidence="2" id="KW-0479">Metal-binding</keyword>
<feature type="domain" description="UvrD-like helicase C-terminal" evidence="19">
    <location>
        <begin position="465"/>
        <end position="721"/>
    </location>
</feature>
<dbReference type="Pfam" id="PF00580">
    <property type="entry name" value="UvrD-helicase"/>
    <property type="match status" value="1"/>
</dbReference>
<keyword evidence="9" id="KW-0460">Magnesium</keyword>
<dbReference type="HAMAP" id="MF_01485">
    <property type="entry name" value="RecB"/>
    <property type="match status" value="1"/>
</dbReference>
<evidence type="ECO:0000256" key="1">
    <source>
        <dbReference type="ARBA" id="ARBA00022722"/>
    </source>
</evidence>
<dbReference type="GO" id="GO:0003677">
    <property type="term" value="F:DNA binding"/>
    <property type="evidence" value="ECO:0007669"/>
    <property type="project" value="UniProtKB-KW"/>
</dbReference>
<keyword evidence="3 16" id="KW-0547">Nucleotide-binding</keyword>
<evidence type="ECO:0000256" key="6">
    <source>
        <dbReference type="ARBA" id="ARBA00022806"/>
    </source>
</evidence>
<dbReference type="InterPro" id="IPR014016">
    <property type="entry name" value="UvrD-like_ATP-bd"/>
</dbReference>
<dbReference type="Gene3D" id="3.90.320.10">
    <property type="match status" value="1"/>
</dbReference>
<dbReference type="InterPro" id="IPR000212">
    <property type="entry name" value="DNA_helicase_UvrD/REP"/>
</dbReference>
<dbReference type="STRING" id="1313304.CALK_0006"/>
<evidence type="ECO:0000259" key="19">
    <source>
        <dbReference type="PROSITE" id="PS51217"/>
    </source>
</evidence>
<dbReference type="Gene3D" id="1.10.486.10">
    <property type="entry name" value="PCRA, domain 4"/>
    <property type="match status" value="1"/>
</dbReference>
<dbReference type="EMBL" id="ASJR01000001">
    <property type="protein sequence ID" value="ERP39221.1"/>
    <property type="molecule type" value="Genomic_DNA"/>
</dbReference>
<dbReference type="InterPro" id="IPR011604">
    <property type="entry name" value="PDDEXK-like_dom_sf"/>
</dbReference>
<reference evidence="20 21" key="1">
    <citation type="journal article" date="2013" name="Environ. Microbiol.">
        <title>Genome analysis of Chitinivibrio alkaliphilus gen. nov., sp. nov., a novel extremely haloalkaliphilic anaerobic chitinolytic bacterium from the candidate phylum Termite Group 3.</title>
        <authorList>
            <person name="Sorokin D.Y."/>
            <person name="Gumerov V.M."/>
            <person name="Rakitin A.L."/>
            <person name="Beletsky A.V."/>
            <person name="Damste J.S."/>
            <person name="Muyzer G."/>
            <person name="Mardanov A.V."/>
            <person name="Ravin N.V."/>
        </authorList>
    </citation>
    <scope>NUCLEOTIDE SEQUENCE [LARGE SCALE GENOMIC DNA]</scope>
    <source>
        <strain evidence="20 21">ACht1</strain>
    </source>
</reference>
<dbReference type="Pfam" id="PF13361">
    <property type="entry name" value="UvrD_C"/>
    <property type="match status" value="2"/>
</dbReference>
<dbReference type="Gene3D" id="1.10.3170.10">
    <property type="entry name" value="Recbcd, chain B, domain 2"/>
    <property type="match status" value="1"/>
</dbReference>
<dbReference type="GO" id="GO:0005524">
    <property type="term" value="F:ATP binding"/>
    <property type="evidence" value="ECO:0007669"/>
    <property type="project" value="UniProtKB-UniRule"/>
</dbReference>
<evidence type="ECO:0000256" key="12">
    <source>
        <dbReference type="ARBA" id="ARBA00023235"/>
    </source>
</evidence>
<dbReference type="GO" id="GO:0043138">
    <property type="term" value="F:3'-5' DNA helicase activity"/>
    <property type="evidence" value="ECO:0007669"/>
    <property type="project" value="UniProtKB-EC"/>
</dbReference>
<evidence type="ECO:0000256" key="10">
    <source>
        <dbReference type="ARBA" id="ARBA00023125"/>
    </source>
</evidence>
<dbReference type="Proteomes" id="UP000017148">
    <property type="component" value="Unassembled WGS sequence"/>
</dbReference>
<dbReference type="GO" id="GO:0000725">
    <property type="term" value="P:recombinational repair"/>
    <property type="evidence" value="ECO:0007669"/>
    <property type="project" value="TreeGrafter"/>
</dbReference>
<dbReference type="InterPro" id="IPR014017">
    <property type="entry name" value="DNA_helicase_UvrD-like_C"/>
</dbReference>
<dbReference type="GO" id="GO:0008854">
    <property type="term" value="F:exodeoxyribonuclease V activity"/>
    <property type="evidence" value="ECO:0007669"/>
    <property type="project" value="InterPro"/>
</dbReference>
<dbReference type="InterPro" id="IPR011335">
    <property type="entry name" value="Restrct_endonuc-II-like"/>
</dbReference>
<evidence type="ECO:0000256" key="7">
    <source>
        <dbReference type="ARBA" id="ARBA00022839"/>
    </source>
</evidence>
<dbReference type="OrthoDB" id="9810135at2"/>
<name>U7DE72_9BACT</name>
<evidence type="ECO:0000256" key="9">
    <source>
        <dbReference type="ARBA" id="ARBA00022842"/>
    </source>
</evidence>
<dbReference type="PATRIC" id="fig|1313304.3.peg.6"/>
<dbReference type="GO" id="GO:0005829">
    <property type="term" value="C:cytosol"/>
    <property type="evidence" value="ECO:0007669"/>
    <property type="project" value="TreeGrafter"/>
</dbReference>
<keyword evidence="7" id="KW-0269">Exonuclease</keyword>
<keyword evidence="17" id="KW-0175">Coiled coil</keyword>
<dbReference type="InterPro" id="IPR027417">
    <property type="entry name" value="P-loop_NTPase"/>
</dbReference>
<feature type="coiled-coil region" evidence="17">
    <location>
        <begin position="213"/>
        <end position="247"/>
    </location>
</feature>
<organism evidence="20 21">
    <name type="scientific">Chitinivibrio alkaliphilus ACht1</name>
    <dbReference type="NCBI Taxonomy" id="1313304"/>
    <lineage>
        <taxon>Bacteria</taxon>
        <taxon>Pseudomonadati</taxon>
        <taxon>Fibrobacterota</taxon>
        <taxon>Chitinivibrionia</taxon>
        <taxon>Chitinivibrionales</taxon>
        <taxon>Chitinivibrionaceae</taxon>
        <taxon>Chitinivibrio</taxon>
    </lineage>
</organism>
<dbReference type="eggNOG" id="COG1074">
    <property type="taxonomic scope" value="Bacteria"/>
</dbReference>
<feature type="domain" description="UvrD-like helicase ATP-binding" evidence="18">
    <location>
        <begin position="1"/>
        <end position="457"/>
    </location>
</feature>
<evidence type="ECO:0000256" key="4">
    <source>
        <dbReference type="ARBA" id="ARBA00022763"/>
    </source>
</evidence>
<dbReference type="SUPFAM" id="SSF52980">
    <property type="entry name" value="Restriction endonuclease-like"/>
    <property type="match status" value="1"/>
</dbReference>
<evidence type="ECO:0000256" key="16">
    <source>
        <dbReference type="PROSITE-ProRule" id="PRU00560"/>
    </source>
</evidence>
<keyword evidence="10" id="KW-0238">DNA-binding</keyword>
<evidence type="ECO:0000256" key="15">
    <source>
        <dbReference type="ARBA" id="ARBA00048988"/>
    </source>
</evidence>
<dbReference type="InterPro" id="IPR004586">
    <property type="entry name" value="RecB"/>
</dbReference>
<evidence type="ECO:0000313" key="20">
    <source>
        <dbReference type="EMBL" id="ERP39221.1"/>
    </source>
</evidence>
<feature type="binding site" evidence="16">
    <location>
        <begin position="21"/>
        <end position="28"/>
    </location>
    <ligand>
        <name>ATP</name>
        <dbReference type="ChEBI" id="CHEBI:30616"/>
    </ligand>
</feature>
<accession>U7DE72</accession>
<evidence type="ECO:0000256" key="17">
    <source>
        <dbReference type="SAM" id="Coils"/>
    </source>
</evidence>